<evidence type="ECO:0000259" key="3">
    <source>
        <dbReference type="SMART" id="SM01245"/>
    </source>
</evidence>
<dbReference type="Pfam" id="PF14804">
    <property type="entry name" value="Jag_N"/>
    <property type="match status" value="1"/>
</dbReference>
<feature type="region of interest" description="Disordered" evidence="2">
    <location>
        <begin position="659"/>
        <end position="734"/>
    </location>
</feature>
<organism evidence="4">
    <name type="scientific">uncultured bacterium contig00094</name>
    <dbReference type="NCBI Taxonomy" id="1181565"/>
    <lineage>
        <taxon>Bacteria</taxon>
        <taxon>environmental samples</taxon>
    </lineage>
</organism>
<feature type="coiled-coil region" evidence="1">
    <location>
        <begin position="524"/>
        <end position="558"/>
    </location>
</feature>
<dbReference type="InterPro" id="IPR032782">
    <property type="entry name" value="KhpB_N"/>
</dbReference>
<dbReference type="InterPro" id="IPR005646">
    <property type="entry name" value="FapA"/>
</dbReference>
<dbReference type="Pfam" id="PF20250">
    <property type="entry name" value="FapA_N"/>
    <property type="match status" value="1"/>
</dbReference>
<dbReference type="AlphaFoldDB" id="A0A806K1R2"/>
<dbReference type="PANTHER" id="PTHR38032">
    <property type="entry name" value="POLYMERASE-RELATED"/>
    <property type="match status" value="1"/>
</dbReference>
<dbReference type="PANTHER" id="PTHR38032:SF1">
    <property type="entry name" value="RNA-BINDING PROTEIN KHPB N-TERMINAL DOMAIN-CONTAINING PROTEIN"/>
    <property type="match status" value="1"/>
</dbReference>
<dbReference type="InterPro" id="IPR046865">
    <property type="entry name" value="FapA_b_solenoid"/>
</dbReference>
<evidence type="ECO:0000256" key="2">
    <source>
        <dbReference type="SAM" id="MobiDB-lite"/>
    </source>
</evidence>
<reference evidence="4" key="1">
    <citation type="submission" date="2012-03" db="EMBL/GenBank/DDBJ databases">
        <title>Functional metagenomics reveals considerable lignocellulase gene clusters in the gut microbiome of a wood-feeding higher termite.</title>
        <authorList>
            <person name="Liu N."/>
        </authorList>
    </citation>
    <scope>NUCLEOTIDE SEQUENCE</scope>
</reference>
<name>A0A806K1R2_9BACT</name>
<dbReference type="InterPro" id="IPR038247">
    <property type="entry name" value="Jag_N_dom_sf"/>
</dbReference>
<dbReference type="SMART" id="SM01245">
    <property type="entry name" value="Jag_N"/>
    <property type="match status" value="1"/>
</dbReference>
<feature type="domain" description="RNA-binding protein KhpB N-terminal" evidence="3">
    <location>
        <begin position="40"/>
        <end position="91"/>
    </location>
</feature>
<keyword evidence="1" id="KW-0175">Coiled coil</keyword>
<evidence type="ECO:0000313" key="4">
    <source>
        <dbReference type="EMBL" id="AGS53862.1"/>
    </source>
</evidence>
<evidence type="ECO:0000256" key="1">
    <source>
        <dbReference type="SAM" id="Coils"/>
    </source>
</evidence>
<accession>A0A806K1R2</accession>
<dbReference type="InterPro" id="IPR046866">
    <property type="entry name" value="FapA_N"/>
</dbReference>
<sequence>MEKKGTKAISKEKTAKINFTQLQEIQKELLEHDRTVEKIETEGPTLEEAIADAAIMLDVPAWHIDYEVIERGFSGVLGMGKSQWRIQASIKPGMAKKKQVEAAHAEEQVEAAPVVIDKDGEVFAIRDINGKVLLKVTYPSGSGREATEEEARQRLLDCGAVNIDDQLVANVVRGVWGQYIAVADFEHHSYNDSVARVEISEDEMRAYMKVTAPGEGGAHVTFDAYIATFKLNKINFGVKEDLLRNFIDRPQYDQEIEIAAGQQPCNGRDAYIQYYFETDQSKMRFKEGDGGKIDFKELNIIQNVTADQEVAKKIPAEKGTEGHTVTGRLTFTEDGKDIPLPLGTNTRAADDGETILAAIDGQVILAGGLINVEPVLTIQGDVNLKTGNIDFKGTVVVKGNVEDGFTVKAAGNIEVNGNVGKANLESEGDVVIHQGVNGKGGGFIKAGKSLWAKFIENANIETGNLVVASDGIINSQVSANSRILVQGKRASIMGGKLRASEEINAKVLGSANTGMTTIFEVGYDPKKKAELDKLQETKQELEKQIETTVTDIKTLQNIKKQRNGLPKEKEDQLAELITAQSAMEAELQKTKTDIEAAQKYLDTLKGRGKISASDAVHAGVKIAIRDQVNDIHATQHSVTFAMDESGVIKAGKYEAPDESLKGELEGYASPGTGSGAESPGGYSRKAPEFGDTADGISKRARSISSDVENKKEKSGGLLGMFKKGKKEPEEKKDTMDVIKLIDKKNTDVQKK</sequence>
<dbReference type="Pfam" id="PF03961">
    <property type="entry name" value="FapA"/>
    <property type="match status" value="1"/>
</dbReference>
<protein>
    <recommendedName>
        <fullName evidence="3">RNA-binding protein KhpB N-terminal domain-containing protein</fullName>
    </recommendedName>
</protein>
<dbReference type="Gene3D" id="3.30.30.80">
    <property type="entry name" value="probable RNA-binding protein from clostridium symbiosum atcc 14940"/>
    <property type="match status" value="1"/>
</dbReference>
<proteinExistence type="predicted"/>
<dbReference type="EMBL" id="JQ844254">
    <property type="protein sequence ID" value="AGS53862.1"/>
    <property type="molecule type" value="Genomic_DNA"/>
</dbReference>